<dbReference type="Proteomes" id="UP000183805">
    <property type="component" value="Unassembled WGS sequence"/>
</dbReference>
<sequence>MAELLASNTSKYDFLSVVSQGELTAFSNLLAEIDFTNTGVIKDGMCSLVELERISYRSEPKHNIRHVDTT</sequence>
<proteinExistence type="predicted"/>
<evidence type="ECO:0000313" key="2">
    <source>
        <dbReference type="Proteomes" id="UP000183805"/>
    </source>
</evidence>
<accession>A0ABY1GHC9</accession>
<protein>
    <submittedName>
        <fullName evidence="1">Uncharacterized protein</fullName>
    </submittedName>
</protein>
<organism evidence="1 2">
    <name type="scientific">Pseudoalteromonas lipolytica</name>
    <dbReference type="NCBI Taxonomy" id="570156"/>
    <lineage>
        <taxon>Bacteria</taxon>
        <taxon>Pseudomonadati</taxon>
        <taxon>Pseudomonadota</taxon>
        <taxon>Gammaproteobacteria</taxon>
        <taxon>Alteromonadales</taxon>
        <taxon>Pseudoalteromonadaceae</taxon>
        <taxon>Pseudoalteromonas</taxon>
    </lineage>
</organism>
<name>A0ABY1GHC9_9GAMM</name>
<keyword evidence="2" id="KW-1185">Reference proteome</keyword>
<dbReference type="EMBL" id="FPAZ01000007">
    <property type="protein sequence ID" value="SFT69346.1"/>
    <property type="molecule type" value="Genomic_DNA"/>
</dbReference>
<gene>
    <name evidence="1" type="ORF">SAMN04487854_107104</name>
</gene>
<evidence type="ECO:0000313" key="1">
    <source>
        <dbReference type="EMBL" id="SFT69346.1"/>
    </source>
</evidence>
<comment type="caution">
    <text evidence="1">The sequence shown here is derived from an EMBL/GenBank/DDBJ whole genome shotgun (WGS) entry which is preliminary data.</text>
</comment>
<dbReference type="RefSeq" id="WP_074989031.1">
    <property type="nucleotide sequence ID" value="NZ_FPAZ01000007.1"/>
</dbReference>
<reference evidence="1 2" key="1">
    <citation type="submission" date="2016-10" db="EMBL/GenBank/DDBJ databases">
        <authorList>
            <person name="Varghese N."/>
            <person name="Submissions S."/>
        </authorList>
    </citation>
    <scope>NUCLEOTIDE SEQUENCE [LARGE SCALE GENOMIC DNA]</scope>
    <source>
        <strain evidence="1 2">CGMCC 1.8499</strain>
    </source>
</reference>